<reference evidence="8 9" key="1">
    <citation type="submission" date="2016-10" db="EMBL/GenBank/DDBJ databases">
        <title>Comparative genome analysis of multiple Pseudomonas spp. focuses on biocontrol and plant growth promoting traits.</title>
        <authorList>
            <person name="Tao X.-Y."/>
            <person name="Taylor C.G."/>
        </authorList>
    </citation>
    <scope>NUCLEOTIDE SEQUENCE [LARGE SCALE GENOMIC DNA]</scope>
    <source>
        <strain evidence="8 9">38D4</strain>
    </source>
</reference>
<feature type="transmembrane region" description="Helical" evidence="6">
    <location>
        <begin position="377"/>
        <end position="400"/>
    </location>
</feature>
<keyword evidence="4 6" id="KW-1133">Transmembrane helix</keyword>
<accession>A0A423JN10</accession>
<dbReference type="Proteomes" id="UP000286351">
    <property type="component" value="Unassembled WGS sequence"/>
</dbReference>
<keyword evidence="3 6" id="KW-0812">Transmembrane</keyword>
<feature type="transmembrane region" description="Helical" evidence="6">
    <location>
        <begin position="412"/>
        <end position="433"/>
    </location>
</feature>
<dbReference type="GO" id="GO:0022857">
    <property type="term" value="F:transmembrane transporter activity"/>
    <property type="evidence" value="ECO:0007669"/>
    <property type="project" value="InterPro"/>
</dbReference>
<feature type="transmembrane region" description="Helical" evidence="6">
    <location>
        <begin position="287"/>
        <end position="305"/>
    </location>
</feature>
<feature type="domain" description="Major facilitator superfamily (MFS) profile" evidence="7">
    <location>
        <begin position="20"/>
        <end position="439"/>
    </location>
</feature>
<evidence type="ECO:0000313" key="8">
    <source>
        <dbReference type="EMBL" id="RON39078.1"/>
    </source>
</evidence>
<feature type="transmembrane region" description="Helical" evidence="6">
    <location>
        <begin position="21"/>
        <end position="42"/>
    </location>
</feature>
<evidence type="ECO:0000256" key="6">
    <source>
        <dbReference type="SAM" id="Phobius"/>
    </source>
</evidence>
<dbReference type="PANTHER" id="PTHR23505:SF79">
    <property type="entry name" value="PROTEIN SPINSTER"/>
    <property type="match status" value="1"/>
</dbReference>
<evidence type="ECO:0000256" key="3">
    <source>
        <dbReference type="ARBA" id="ARBA00022692"/>
    </source>
</evidence>
<evidence type="ECO:0000256" key="5">
    <source>
        <dbReference type="ARBA" id="ARBA00023136"/>
    </source>
</evidence>
<dbReference type="SUPFAM" id="SSF103473">
    <property type="entry name" value="MFS general substrate transporter"/>
    <property type="match status" value="1"/>
</dbReference>
<feature type="transmembrane region" description="Helical" evidence="6">
    <location>
        <begin position="317"/>
        <end position="338"/>
    </location>
</feature>
<organism evidence="8 9">
    <name type="scientific">Pseudomonas brassicacearum</name>
    <dbReference type="NCBI Taxonomy" id="930166"/>
    <lineage>
        <taxon>Bacteria</taxon>
        <taxon>Pseudomonadati</taxon>
        <taxon>Pseudomonadota</taxon>
        <taxon>Gammaproteobacteria</taxon>
        <taxon>Pseudomonadales</taxon>
        <taxon>Pseudomonadaceae</taxon>
        <taxon>Pseudomonas</taxon>
    </lineage>
</organism>
<feature type="transmembrane region" description="Helical" evidence="6">
    <location>
        <begin position="62"/>
        <end position="79"/>
    </location>
</feature>
<feature type="transmembrane region" description="Helical" evidence="6">
    <location>
        <begin position="186"/>
        <end position="207"/>
    </location>
</feature>
<keyword evidence="5 6" id="KW-0472">Membrane</keyword>
<feature type="transmembrane region" description="Helical" evidence="6">
    <location>
        <begin position="112"/>
        <end position="136"/>
    </location>
</feature>
<dbReference type="PANTHER" id="PTHR23505">
    <property type="entry name" value="SPINSTER"/>
    <property type="match status" value="1"/>
</dbReference>
<proteinExistence type="predicted"/>
<dbReference type="InterPro" id="IPR011701">
    <property type="entry name" value="MFS"/>
</dbReference>
<feature type="transmembrane region" description="Helical" evidence="6">
    <location>
        <begin position="344"/>
        <end position="365"/>
    </location>
</feature>
<dbReference type="EMBL" id="MOBO01000011">
    <property type="protein sequence ID" value="RON39078.1"/>
    <property type="molecule type" value="Genomic_DNA"/>
</dbReference>
<dbReference type="AlphaFoldDB" id="A0A423JN10"/>
<feature type="transmembrane region" description="Helical" evidence="6">
    <location>
        <begin position="148"/>
        <end position="171"/>
    </location>
</feature>
<dbReference type="InterPro" id="IPR020846">
    <property type="entry name" value="MFS_dom"/>
</dbReference>
<dbReference type="InterPro" id="IPR044770">
    <property type="entry name" value="MFS_spinster-like"/>
</dbReference>
<feature type="transmembrane region" description="Helical" evidence="6">
    <location>
        <begin position="246"/>
        <end position="267"/>
    </location>
</feature>
<dbReference type="InterPro" id="IPR036259">
    <property type="entry name" value="MFS_trans_sf"/>
</dbReference>
<name>A0A423JN10_9PSED</name>
<dbReference type="PROSITE" id="PS50850">
    <property type="entry name" value="MFS"/>
    <property type="match status" value="1"/>
</dbReference>
<gene>
    <name evidence="8" type="ORF">BK664_12835</name>
</gene>
<dbReference type="GO" id="GO:0016020">
    <property type="term" value="C:membrane"/>
    <property type="evidence" value="ECO:0007669"/>
    <property type="project" value="UniProtKB-SubCell"/>
</dbReference>
<evidence type="ECO:0000256" key="4">
    <source>
        <dbReference type="ARBA" id="ARBA00022989"/>
    </source>
</evidence>
<dbReference type="Pfam" id="PF07690">
    <property type="entry name" value="MFS_1"/>
    <property type="match status" value="1"/>
</dbReference>
<dbReference type="RefSeq" id="WP_123366057.1">
    <property type="nucleotide sequence ID" value="NZ_MOBO01000011.1"/>
</dbReference>
<evidence type="ECO:0000256" key="1">
    <source>
        <dbReference type="ARBA" id="ARBA00004141"/>
    </source>
</evidence>
<evidence type="ECO:0000313" key="9">
    <source>
        <dbReference type="Proteomes" id="UP000286351"/>
    </source>
</evidence>
<comment type="subcellular location">
    <subcellularLocation>
        <location evidence="1">Membrane</location>
        <topology evidence="1">Multi-pass membrane protein</topology>
    </subcellularLocation>
</comment>
<feature type="transmembrane region" description="Helical" evidence="6">
    <location>
        <begin position="86"/>
        <end position="106"/>
    </location>
</feature>
<protein>
    <submittedName>
        <fullName evidence="8">MFS transporter</fullName>
    </submittedName>
</protein>
<keyword evidence="2" id="KW-0813">Transport</keyword>
<comment type="caution">
    <text evidence="8">The sequence shown here is derived from an EMBL/GenBank/DDBJ whole genome shotgun (WGS) entry which is preliminary data.</text>
</comment>
<evidence type="ECO:0000256" key="2">
    <source>
        <dbReference type="ARBA" id="ARBA00022448"/>
    </source>
</evidence>
<dbReference type="Gene3D" id="1.20.1250.20">
    <property type="entry name" value="MFS general substrate transporter like domains"/>
    <property type="match status" value="1"/>
</dbReference>
<sequence>MNVFGSAGPASEDNRGSAYSVGLFLLCFAFSYLDRQIVSILVQPLKATLGLSDTQIGMLQGFSFTLCYATAGVVVARLVDRSNRVNIIAICVAIWACSTALCATAGSFSELLVWRAGTAIAEAALSPAVLSLLADLYAPRRLSRATGVFMLGPYIGSGAALTGGGALLGWLNQPGNDVLGATSMHAWQVVFLCVGLPGFLLAALVFFTVKEPSRREHAGGANAVDSDVAPPFSEVLRELFVRNRFCLPYFFGYACLIMFFYSFTAWFPTVLIRHFALEASYVGKVTGPIYMIGGVVGVLTAGLLVRRAKDAQALGTALKVAAYACTLLIPLALVTPLAPFSIAVTFYGLCAFAASIVMALAPIPLQIAIPNRMRGRSIALLVFMTNVIGGGVGPFAVGYISQSMADDQNGLGNSLAIVGTVSVALAAVLYSWATLAVGRSRVITTPAIKPVEQRHI</sequence>
<evidence type="ECO:0000259" key="7">
    <source>
        <dbReference type="PROSITE" id="PS50850"/>
    </source>
</evidence>